<dbReference type="EMBL" id="LT607413">
    <property type="protein sequence ID" value="SCF25200.1"/>
    <property type="molecule type" value="Genomic_DNA"/>
</dbReference>
<proteinExistence type="predicted"/>
<name>A0A1C4YWX7_MICEC</name>
<dbReference type="AlphaFoldDB" id="A0A1C4YWX7"/>
<gene>
    <name evidence="1" type="ORF">GA0070618_4493</name>
</gene>
<dbReference type="Proteomes" id="UP000198253">
    <property type="component" value="Chromosome I"/>
</dbReference>
<evidence type="ECO:0000313" key="2">
    <source>
        <dbReference type="Proteomes" id="UP000198253"/>
    </source>
</evidence>
<protein>
    <submittedName>
        <fullName evidence="1">Uncharacterized protein</fullName>
    </submittedName>
</protein>
<reference evidence="2" key="1">
    <citation type="submission" date="2016-06" db="EMBL/GenBank/DDBJ databases">
        <authorList>
            <person name="Varghese N."/>
            <person name="Submissions Spin"/>
        </authorList>
    </citation>
    <scope>NUCLEOTIDE SEQUENCE [LARGE SCALE GENOMIC DNA]</scope>
    <source>
        <strain evidence="2">DSM 43816</strain>
    </source>
</reference>
<organism evidence="1 2">
    <name type="scientific">Micromonospora echinospora</name>
    <name type="common">Micromonospora purpurea</name>
    <dbReference type="NCBI Taxonomy" id="1877"/>
    <lineage>
        <taxon>Bacteria</taxon>
        <taxon>Bacillati</taxon>
        <taxon>Actinomycetota</taxon>
        <taxon>Actinomycetes</taxon>
        <taxon>Micromonosporales</taxon>
        <taxon>Micromonosporaceae</taxon>
        <taxon>Micromonospora</taxon>
    </lineage>
</organism>
<dbReference type="RefSeq" id="WP_088983378.1">
    <property type="nucleotide sequence ID" value="NZ_LT607413.1"/>
</dbReference>
<evidence type="ECO:0000313" key="1">
    <source>
        <dbReference type="EMBL" id="SCF25200.1"/>
    </source>
</evidence>
<dbReference type="InParanoid" id="A0A1C4YWX7"/>
<sequence>MLGTPPATAMHLLTFAEPPGQPVLAERVEVVQIPEYDDGHDIQVAVIHDRAVLLALPTVGQLSDDDAACSP</sequence>
<accession>A0A1C4YWX7</accession>
<keyword evidence="2" id="KW-1185">Reference proteome</keyword>